<feature type="region of interest" description="Disordered" evidence="2">
    <location>
        <begin position="558"/>
        <end position="582"/>
    </location>
</feature>
<accession>H3ALW9</accession>
<keyword evidence="5" id="KW-1185">Reference proteome</keyword>
<feature type="region of interest" description="Disordered" evidence="2">
    <location>
        <begin position="414"/>
        <end position="522"/>
    </location>
</feature>
<dbReference type="EMBL" id="AFYH01055000">
    <property type="status" value="NOT_ANNOTATED_CDS"/>
    <property type="molecule type" value="Genomic_DNA"/>
</dbReference>
<feature type="compositionally biased region" description="Polar residues" evidence="2">
    <location>
        <begin position="480"/>
        <end position="496"/>
    </location>
</feature>
<dbReference type="OMA" id="LVRTWSY"/>
<reference evidence="4" key="2">
    <citation type="submission" date="2025-08" db="UniProtKB">
        <authorList>
            <consortium name="Ensembl"/>
        </authorList>
    </citation>
    <scope>IDENTIFICATION</scope>
</reference>
<organism evidence="4 5">
    <name type="scientific">Latimeria chalumnae</name>
    <name type="common">Coelacanth</name>
    <dbReference type="NCBI Taxonomy" id="7897"/>
    <lineage>
        <taxon>Eukaryota</taxon>
        <taxon>Metazoa</taxon>
        <taxon>Chordata</taxon>
        <taxon>Craniata</taxon>
        <taxon>Vertebrata</taxon>
        <taxon>Euteleostomi</taxon>
        <taxon>Coelacanthiformes</taxon>
        <taxon>Coelacanthidae</taxon>
        <taxon>Latimeria</taxon>
    </lineage>
</organism>
<feature type="compositionally biased region" description="Basic and acidic residues" evidence="2">
    <location>
        <begin position="440"/>
        <end position="455"/>
    </location>
</feature>
<dbReference type="EMBL" id="AFYH01054998">
    <property type="status" value="NOT_ANNOTATED_CDS"/>
    <property type="molecule type" value="Genomic_DNA"/>
</dbReference>
<dbReference type="PANTHER" id="PTHR22115">
    <property type="entry name" value="C3ORF6 PROTEIN-RELATED"/>
    <property type="match status" value="1"/>
</dbReference>
<dbReference type="EMBL" id="AFYH01054993">
    <property type="status" value="NOT_ANNOTATED_CDS"/>
    <property type="molecule type" value="Genomic_DNA"/>
</dbReference>
<name>H3ALW9_LATCH</name>
<feature type="compositionally biased region" description="Basic and acidic residues" evidence="2">
    <location>
        <begin position="285"/>
        <end position="298"/>
    </location>
</feature>
<evidence type="ECO:0000313" key="5">
    <source>
        <dbReference type="Proteomes" id="UP000008672"/>
    </source>
</evidence>
<protein>
    <submittedName>
        <fullName evidence="4">Coiled-coil domain containing 50b</fullName>
    </submittedName>
</protein>
<dbReference type="AlphaFoldDB" id="H3ALW9"/>
<evidence type="ECO:0000256" key="1">
    <source>
        <dbReference type="ARBA" id="ARBA00023054"/>
    </source>
</evidence>
<dbReference type="HOGENOM" id="CLU_019057_0_0_1"/>
<dbReference type="PANTHER" id="PTHR22115:SF5">
    <property type="entry name" value="COILED-COIL DOMAIN-CONTAINING PROTEIN 50-LIKE ISOFORM X1"/>
    <property type="match status" value="1"/>
</dbReference>
<dbReference type="EMBL" id="AFYH01054992">
    <property type="status" value="NOT_ANNOTATED_CDS"/>
    <property type="molecule type" value="Genomic_DNA"/>
</dbReference>
<feature type="compositionally biased region" description="Basic residues" evidence="2">
    <location>
        <begin position="273"/>
        <end position="284"/>
    </location>
</feature>
<dbReference type="EMBL" id="AFYH01054995">
    <property type="status" value="NOT_ANNOTATED_CDS"/>
    <property type="molecule type" value="Genomic_DNA"/>
</dbReference>
<feature type="region of interest" description="Disordered" evidence="2">
    <location>
        <begin position="189"/>
        <end position="211"/>
    </location>
</feature>
<evidence type="ECO:0000259" key="3">
    <source>
        <dbReference type="Pfam" id="PF15295"/>
    </source>
</evidence>
<feature type="region of interest" description="Disordered" evidence="2">
    <location>
        <begin position="269"/>
        <end position="362"/>
    </location>
</feature>
<dbReference type="InterPro" id="IPR029311">
    <property type="entry name" value="CCDC50_N"/>
</dbReference>
<dbReference type="EMBL" id="AFYH01054991">
    <property type="status" value="NOT_ANNOTATED_CDS"/>
    <property type="molecule type" value="Genomic_DNA"/>
</dbReference>
<feature type="compositionally biased region" description="Basic and acidic residues" evidence="2">
    <location>
        <begin position="414"/>
        <end position="429"/>
    </location>
</feature>
<dbReference type="EMBL" id="AFYH01054999">
    <property type="status" value="NOT_ANNOTATED_CDS"/>
    <property type="molecule type" value="Genomic_DNA"/>
</dbReference>
<dbReference type="Proteomes" id="UP000008672">
    <property type="component" value="Unassembled WGS sequence"/>
</dbReference>
<dbReference type="EMBL" id="AFYH01054996">
    <property type="status" value="NOT_ANNOTATED_CDS"/>
    <property type="molecule type" value="Genomic_DNA"/>
</dbReference>
<evidence type="ECO:0000313" key="4">
    <source>
        <dbReference type="Ensembl" id="ENSLACP00000010640.1"/>
    </source>
</evidence>
<evidence type="ECO:0000256" key="2">
    <source>
        <dbReference type="SAM" id="MobiDB-lite"/>
    </source>
</evidence>
<feature type="compositionally biased region" description="Polar residues" evidence="2">
    <location>
        <begin position="334"/>
        <end position="352"/>
    </location>
</feature>
<dbReference type="Bgee" id="ENSLACG00000009373">
    <property type="expression patterns" value="Expressed in pectoral fin"/>
</dbReference>
<reference evidence="5" key="1">
    <citation type="submission" date="2011-08" db="EMBL/GenBank/DDBJ databases">
        <title>The draft genome of Latimeria chalumnae.</title>
        <authorList>
            <person name="Di Palma F."/>
            <person name="Alfoldi J."/>
            <person name="Johnson J."/>
            <person name="Berlin A."/>
            <person name="Gnerre S."/>
            <person name="Jaffe D."/>
            <person name="MacCallum I."/>
            <person name="Young S."/>
            <person name="Walker B.J."/>
            <person name="Lander E."/>
            <person name="Lindblad-Toh K."/>
        </authorList>
    </citation>
    <scope>NUCLEOTIDE SEQUENCE [LARGE SCALE GENOMIC DNA]</scope>
    <source>
        <strain evidence="5">Wild caught</strain>
    </source>
</reference>
<feature type="compositionally biased region" description="Basic and acidic residues" evidence="2">
    <location>
        <begin position="196"/>
        <end position="209"/>
    </location>
</feature>
<sequence>MTDIDIDQSHLPRVREVCEGFAVLEDGALAHFLQEQEIENYYASNIEKNQLVQKDIRIAKKLQGEENEYCRQLTEHQQRLVEERDLEYARAIQEELQLQAAEHRRREEEDGCLLKSVWCVLPKLLMQEKISTVKSHWRRGLLQIYQYPTTTSAAPKQDIKLFYSISKCICNRSSSRRVQWNAQEIAKQLQEEEERQTEKPSLRSLHHGDEEDSNRVPVFRIAIFSKLKQRDSGSAENYKRLACDQSGKTPWQLPPTSVVLRPATCGCSENVHSRRRERRRSRRAERREKLSRWHDERCGPSSSEDEEPRELEARGRVKRHSSHGQPQECRRPRSVTNQSASSSGKRSPTTGLPAQKNPPEKNCIDEEFLKPERNLQLCVFSPVFQRSQSRQKQEEDYRAAQVAQDEEIAKYMQRQEIKAQQRAKEREMCRNSPQEDAEDDSHSMERERSWDRKNELACTHPGRLNSEGLLSPTEDWTLKQPESPNQTAGDTGTNNRPVFPRNVAEELDPTFQAKRRENPAEMATRASAVFPGAVRCQSAPVDGFYDYLDDGSEAAFVLPTKRQTDKSGRQKTRDKKEGCKQQ</sequence>
<dbReference type="EMBL" id="AFYH01054994">
    <property type="status" value="NOT_ANNOTATED_CDS"/>
    <property type="molecule type" value="Genomic_DNA"/>
</dbReference>
<dbReference type="InParanoid" id="H3ALW9"/>
<dbReference type="GeneTree" id="ENSGT00390000011058"/>
<keyword evidence="1" id="KW-0175">Coiled coil</keyword>
<dbReference type="eggNOG" id="ENOG502S0GI">
    <property type="taxonomic scope" value="Eukaryota"/>
</dbReference>
<reference evidence="4" key="3">
    <citation type="submission" date="2025-09" db="UniProtKB">
        <authorList>
            <consortium name="Ensembl"/>
        </authorList>
    </citation>
    <scope>IDENTIFICATION</scope>
</reference>
<dbReference type="Pfam" id="PF15295">
    <property type="entry name" value="CCDC50_N"/>
    <property type="match status" value="1"/>
</dbReference>
<feature type="domain" description="Coiled-coil" evidence="3">
    <location>
        <begin position="5"/>
        <end position="110"/>
    </location>
</feature>
<dbReference type="EMBL" id="AFYH01054997">
    <property type="status" value="NOT_ANNOTATED_CDS"/>
    <property type="molecule type" value="Genomic_DNA"/>
</dbReference>
<dbReference type="InterPro" id="IPR039303">
    <property type="entry name" value="CCDC50"/>
</dbReference>
<dbReference type="Ensembl" id="ENSLACT00000010719.1">
    <property type="protein sequence ID" value="ENSLACP00000010640.1"/>
    <property type="gene ID" value="ENSLACG00000009373.1"/>
</dbReference>
<proteinExistence type="predicted"/>